<keyword evidence="4 5" id="KW-0934">Plastid</keyword>
<protein>
    <recommendedName>
        <fullName evidence="3">Uncharacterized protein ycf35</fullName>
    </recommendedName>
</protein>
<dbReference type="Pfam" id="PF06868">
    <property type="entry name" value="DUF1257"/>
    <property type="match status" value="1"/>
</dbReference>
<dbReference type="InterPro" id="IPR009666">
    <property type="entry name" value="Uncharacterised_Ycf35"/>
</dbReference>
<dbReference type="EMBL" id="KY709208">
    <property type="protein sequence ID" value="ARO90502.1"/>
    <property type="molecule type" value="Genomic_DNA"/>
</dbReference>
<dbReference type="RefSeq" id="YP_009369814.1">
    <property type="nucleotide sequence ID" value="NC_034776.1"/>
</dbReference>
<evidence type="ECO:0000256" key="2">
    <source>
        <dbReference type="ARBA" id="ARBA00009068"/>
    </source>
</evidence>
<sequence>MSHFSKIKTTIRDIKILKMALSDLGLVWKDNTILYNDDSKQQYNIDLAITQTNNKNIGFAWNGFEYELIADYQFWQQPYSIDCFIEKLSQSYAYNSIISEGINQGFTKVYSQLLANGVISVTLQRWLY</sequence>
<dbReference type="AlphaFoldDB" id="A0A1Y9TLM3"/>
<evidence type="ECO:0000313" key="5">
    <source>
        <dbReference type="EMBL" id="ARO90502.1"/>
    </source>
</evidence>
<dbReference type="GO" id="GO:0009536">
    <property type="term" value="C:plastid"/>
    <property type="evidence" value="ECO:0007669"/>
    <property type="project" value="UniProtKB-SubCell"/>
</dbReference>
<gene>
    <name evidence="5" type="primary">ycf35</name>
</gene>
<dbReference type="PANTHER" id="PTHR39638">
    <property type="entry name" value="YCF35"/>
    <property type="match status" value="1"/>
</dbReference>
<evidence type="ECO:0000256" key="4">
    <source>
        <dbReference type="ARBA" id="ARBA00022640"/>
    </source>
</evidence>
<name>A0A1Y9TLM3_9RHOD</name>
<comment type="similarity">
    <text evidence="2">Belongs to the ycf35 family.</text>
</comment>
<evidence type="ECO:0000256" key="3">
    <source>
        <dbReference type="ARBA" id="ARBA00021585"/>
    </source>
</evidence>
<reference evidence="5" key="1">
    <citation type="submission" date="2017-03" db="EMBL/GenBank/DDBJ databases">
        <title>The new red algal subphylum Proteorhodophytina comprises the largest and most divergent plastid genomes known.</title>
        <authorList>
            <person name="Munoz-Gomez S.A."/>
            <person name="Mejia-Franco F.G."/>
            <person name="Durnin K."/>
            <person name="Morgan C."/>
            <person name="Grisdale C.J."/>
            <person name="Archibald J.M."/>
            <person name="Slamovits C.H."/>
        </authorList>
    </citation>
    <scope>NUCLEOTIDE SEQUENCE</scope>
    <source>
        <strain evidence="5">UTEX LB2858</strain>
    </source>
</reference>
<dbReference type="PANTHER" id="PTHR39638:SF2">
    <property type="entry name" value="YCF35"/>
    <property type="match status" value="1"/>
</dbReference>
<keyword evidence="5" id="KW-0150">Chloroplast</keyword>
<geneLocation type="chloroplast" evidence="5"/>
<proteinExistence type="inferred from homology"/>
<comment type="subcellular location">
    <subcellularLocation>
        <location evidence="1">Plastid</location>
    </subcellularLocation>
</comment>
<evidence type="ECO:0000256" key="1">
    <source>
        <dbReference type="ARBA" id="ARBA00004474"/>
    </source>
</evidence>
<dbReference type="GeneID" id="32891324"/>
<organism evidence="5">
    <name type="scientific">Boldia erythrosiphon</name>
    <dbReference type="NCBI Taxonomy" id="74908"/>
    <lineage>
        <taxon>Eukaryota</taxon>
        <taxon>Rhodophyta</taxon>
        <taxon>Compsopogonophyceae</taxon>
        <taxon>Compsopogonales</taxon>
        <taxon>Boldiaceae</taxon>
        <taxon>Boldia</taxon>
    </lineage>
</organism>
<accession>A0A1Y9TLM3</accession>